<evidence type="ECO:0000256" key="1">
    <source>
        <dbReference type="ARBA" id="ARBA00006479"/>
    </source>
</evidence>
<sequence length="380" mass="38210">MSHWGAAGSARTEPYSAGHVFAVPPMLARPALCRPNNRLVPPRVNGRTRAERADARRPLDRPFTNAPGGSIRPVNSLVAALDVGGTSMKAGLIDRSGRVQAEIRRATGVEHGPRAVVDGIVGLAQELVDTAGAAAAGVGLCVPGTVDSATGIARHAVNLGWTDVPFAALVSERTGLPAVLAHDVRTAVLAEARIGAGVGAGSMFFVAIGTGIAGGYARDGEVDDGAAGLAGEIGHLVVIPDGPPCQCGNRGCLEAVASASRISTRYGALTGRTGVSAQRIAELVVAGEPAAGQIWAEAIDALADALAAATVLIDPGTFVIGGGLSLAGPTLIDPLAKALAGRLTFRSAPPLRPSTLGDRAGMLGAALRAWDLVDSAAVVS</sequence>
<dbReference type="Gene3D" id="3.30.420.40">
    <property type="match status" value="2"/>
</dbReference>
<reference evidence="3 4" key="1">
    <citation type="submission" date="2016-10" db="EMBL/GenBank/DDBJ databases">
        <authorList>
            <person name="de Groot N.N."/>
        </authorList>
    </citation>
    <scope>NUCLEOTIDE SEQUENCE [LARGE SCALE GENOMIC DNA]</scope>
    <source>
        <strain evidence="4">P4-7,KCTC 19426,CECT 7604</strain>
    </source>
</reference>
<feature type="compositionally biased region" description="Basic and acidic residues" evidence="2">
    <location>
        <begin position="48"/>
        <end position="60"/>
    </location>
</feature>
<dbReference type="AlphaFoldDB" id="A0A1H0P549"/>
<evidence type="ECO:0000313" key="3">
    <source>
        <dbReference type="EMBL" id="SDO99889.1"/>
    </source>
</evidence>
<accession>A0A1H0P549</accession>
<keyword evidence="3" id="KW-0808">Transferase</keyword>
<organism evidence="3 4">
    <name type="scientific">Nakamurella panacisegetis</name>
    <dbReference type="NCBI Taxonomy" id="1090615"/>
    <lineage>
        <taxon>Bacteria</taxon>
        <taxon>Bacillati</taxon>
        <taxon>Actinomycetota</taxon>
        <taxon>Actinomycetes</taxon>
        <taxon>Nakamurellales</taxon>
        <taxon>Nakamurellaceae</taxon>
        <taxon>Nakamurella</taxon>
    </lineage>
</organism>
<dbReference type="GO" id="GO:0016301">
    <property type="term" value="F:kinase activity"/>
    <property type="evidence" value="ECO:0007669"/>
    <property type="project" value="UniProtKB-KW"/>
</dbReference>
<feature type="region of interest" description="Disordered" evidence="2">
    <location>
        <begin position="38"/>
        <end position="68"/>
    </location>
</feature>
<dbReference type="Proteomes" id="UP000198741">
    <property type="component" value="Chromosome I"/>
</dbReference>
<dbReference type="EMBL" id="LT629710">
    <property type="protein sequence ID" value="SDO99889.1"/>
    <property type="molecule type" value="Genomic_DNA"/>
</dbReference>
<evidence type="ECO:0000313" key="4">
    <source>
        <dbReference type="Proteomes" id="UP000198741"/>
    </source>
</evidence>
<dbReference type="PANTHER" id="PTHR18964">
    <property type="entry name" value="ROK (REPRESSOR, ORF, KINASE) FAMILY"/>
    <property type="match status" value="1"/>
</dbReference>
<dbReference type="SUPFAM" id="SSF53067">
    <property type="entry name" value="Actin-like ATPase domain"/>
    <property type="match status" value="1"/>
</dbReference>
<dbReference type="InterPro" id="IPR000600">
    <property type="entry name" value="ROK"/>
</dbReference>
<proteinExistence type="inferred from homology"/>
<dbReference type="Pfam" id="PF00480">
    <property type="entry name" value="ROK"/>
    <property type="match status" value="1"/>
</dbReference>
<dbReference type="STRING" id="1090615.SAMN04515671_2616"/>
<protein>
    <submittedName>
        <fullName evidence="3">Glucokinase</fullName>
    </submittedName>
</protein>
<comment type="similarity">
    <text evidence="1">Belongs to the ROK (NagC/XylR) family.</text>
</comment>
<keyword evidence="3" id="KW-0418">Kinase</keyword>
<dbReference type="PANTHER" id="PTHR18964:SF149">
    <property type="entry name" value="BIFUNCTIONAL UDP-N-ACETYLGLUCOSAMINE 2-EPIMERASE_N-ACETYLMANNOSAMINE KINASE"/>
    <property type="match status" value="1"/>
</dbReference>
<evidence type="ECO:0000256" key="2">
    <source>
        <dbReference type="SAM" id="MobiDB-lite"/>
    </source>
</evidence>
<dbReference type="InterPro" id="IPR043129">
    <property type="entry name" value="ATPase_NBD"/>
</dbReference>
<gene>
    <name evidence="3" type="ORF">SAMN04515671_2616</name>
</gene>
<name>A0A1H0P549_9ACTN</name>
<keyword evidence="4" id="KW-1185">Reference proteome</keyword>